<proteinExistence type="predicted"/>
<dbReference type="Pfam" id="PF12867">
    <property type="entry name" value="DinB_2"/>
    <property type="match status" value="1"/>
</dbReference>
<dbReference type="InterPro" id="IPR034660">
    <property type="entry name" value="DinB/YfiT-like"/>
</dbReference>
<name>A0ABU6GS19_9BACL</name>
<gene>
    <name evidence="2" type="ORF">P4H66_20570</name>
</gene>
<dbReference type="RefSeq" id="WP_326089954.1">
    <property type="nucleotide sequence ID" value="NZ_JARLKZ010000015.1"/>
</dbReference>
<dbReference type="InterPro" id="IPR024775">
    <property type="entry name" value="DinB-like"/>
</dbReference>
<dbReference type="EMBL" id="JARLKZ010000015">
    <property type="protein sequence ID" value="MEC0242203.1"/>
    <property type="molecule type" value="Genomic_DNA"/>
</dbReference>
<evidence type="ECO:0000259" key="1">
    <source>
        <dbReference type="Pfam" id="PF12867"/>
    </source>
</evidence>
<keyword evidence="3" id="KW-1185">Reference proteome</keyword>
<dbReference type="Gene3D" id="1.20.120.450">
    <property type="entry name" value="dinb family like domain"/>
    <property type="match status" value="1"/>
</dbReference>
<comment type="caution">
    <text evidence="2">The sequence shown here is derived from an EMBL/GenBank/DDBJ whole genome shotgun (WGS) entry which is preliminary data.</text>
</comment>
<reference evidence="2 3" key="1">
    <citation type="submission" date="2023-03" db="EMBL/GenBank/DDBJ databases">
        <title>Bacillus Genome Sequencing.</title>
        <authorList>
            <person name="Dunlap C."/>
        </authorList>
    </citation>
    <scope>NUCLEOTIDE SEQUENCE [LARGE SCALE GENOMIC DNA]</scope>
    <source>
        <strain evidence="2 3">BD-525</strain>
    </source>
</reference>
<sequence>MNTQETIQKLEGLTQHYLKELERFSMEDLTRKPGEDEWSLGQMYMHLINASLYLHLRNVRACASSAEDVLTEGKKSERGEAAYMNNEFPPIRVHVPPSPAYTPRQPDSKEQIREGLLSVLAEMKKAEQVVDGAPKQNKLIHPGFGALNAAEWFMLVEMHYRHHLRQKERVESFLAELSL</sequence>
<protein>
    <submittedName>
        <fullName evidence="2">DinB family protein</fullName>
    </submittedName>
</protein>
<evidence type="ECO:0000313" key="2">
    <source>
        <dbReference type="EMBL" id="MEC0242203.1"/>
    </source>
</evidence>
<feature type="domain" description="DinB-like" evidence="1">
    <location>
        <begin position="12"/>
        <end position="166"/>
    </location>
</feature>
<organism evidence="2 3">
    <name type="scientific">Paenibacillus dokdonensis</name>
    <dbReference type="NCBI Taxonomy" id="2567944"/>
    <lineage>
        <taxon>Bacteria</taxon>
        <taxon>Bacillati</taxon>
        <taxon>Bacillota</taxon>
        <taxon>Bacilli</taxon>
        <taxon>Bacillales</taxon>
        <taxon>Paenibacillaceae</taxon>
        <taxon>Paenibacillus</taxon>
    </lineage>
</organism>
<dbReference type="SUPFAM" id="SSF109854">
    <property type="entry name" value="DinB/YfiT-like putative metalloenzymes"/>
    <property type="match status" value="1"/>
</dbReference>
<dbReference type="Proteomes" id="UP001344632">
    <property type="component" value="Unassembled WGS sequence"/>
</dbReference>
<accession>A0ABU6GS19</accession>
<evidence type="ECO:0000313" key="3">
    <source>
        <dbReference type="Proteomes" id="UP001344632"/>
    </source>
</evidence>